<feature type="repeat" description="Solcar" evidence="12">
    <location>
        <begin position="231"/>
        <end position="328"/>
    </location>
</feature>
<dbReference type="Gene3D" id="1.50.40.10">
    <property type="entry name" value="Mitochondrial carrier domain"/>
    <property type="match status" value="1"/>
</dbReference>
<feature type="region of interest" description="Disordered" evidence="13">
    <location>
        <begin position="353"/>
        <end position="380"/>
    </location>
</feature>
<keyword evidence="8" id="KW-0238">DNA-binding</keyword>
<evidence type="ECO:0000313" key="16">
    <source>
        <dbReference type="Proteomes" id="UP000604825"/>
    </source>
</evidence>
<evidence type="ECO:0000256" key="13">
    <source>
        <dbReference type="SAM" id="MobiDB-lite"/>
    </source>
</evidence>
<dbReference type="Pfam" id="PF00153">
    <property type="entry name" value="Mito_carr"/>
    <property type="match status" value="3"/>
</dbReference>
<feature type="domain" description="Homeobox" evidence="14">
    <location>
        <begin position="456"/>
        <end position="518"/>
    </location>
</feature>
<feature type="region of interest" description="Disordered" evidence="13">
    <location>
        <begin position="1376"/>
        <end position="1553"/>
    </location>
</feature>
<evidence type="ECO:0000256" key="12">
    <source>
        <dbReference type="PROSITE-ProRule" id="PRU00282"/>
    </source>
</evidence>
<evidence type="ECO:0000256" key="10">
    <source>
        <dbReference type="ARBA" id="ARBA00023136"/>
    </source>
</evidence>
<feature type="compositionally biased region" description="Polar residues" evidence="13">
    <location>
        <begin position="1442"/>
        <end position="1491"/>
    </location>
</feature>
<keyword evidence="4" id="KW-0813">Transport</keyword>
<name>A0A811NV16_9POAL</name>
<comment type="similarity">
    <text evidence="3">Belongs to the mitochondrial carrier (TC 2.A.29) family.</text>
</comment>
<dbReference type="InterPro" id="IPR001356">
    <property type="entry name" value="HD"/>
</dbReference>
<gene>
    <name evidence="15" type="ORF">NCGR_LOCUS23419</name>
</gene>
<dbReference type="PRINTS" id="PR00926">
    <property type="entry name" value="MITOCARRIER"/>
</dbReference>
<reference evidence="15" key="1">
    <citation type="submission" date="2020-10" db="EMBL/GenBank/DDBJ databases">
        <authorList>
            <person name="Han B."/>
            <person name="Lu T."/>
            <person name="Zhao Q."/>
            <person name="Huang X."/>
            <person name="Zhao Y."/>
        </authorList>
    </citation>
    <scope>NUCLEOTIDE SEQUENCE</scope>
</reference>
<dbReference type="EMBL" id="CAJGYO010000006">
    <property type="protein sequence ID" value="CAD6235056.1"/>
    <property type="molecule type" value="Genomic_DNA"/>
</dbReference>
<feature type="repeat" description="Solcar" evidence="12">
    <location>
        <begin position="11"/>
        <end position="111"/>
    </location>
</feature>
<evidence type="ECO:0000256" key="3">
    <source>
        <dbReference type="ARBA" id="ARBA00006375"/>
    </source>
</evidence>
<keyword evidence="7" id="KW-1133">Transmembrane helix</keyword>
<feature type="compositionally biased region" description="Low complexity" evidence="13">
    <location>
        <begin position="942"/>
        <end position="956"/>
    </location>
</feature>
<evidence type="ECO:0000256" key="5">
    <source>
        <dbReference type="ARBA" id="ARBA00022692"/>
    </source>
</evidence>
<feature type="region of interest" description="Disordered" evidence="13">
    <location>
        <begin position="919"/>
        <end position="965"/>
    </location>
</feature>
<evidence type="ECO:0000256" key="9">
    <source>
        <dbReference type="ARBA" id="ARBA00023128"/>
    </source>
</evidence>
<dbReference type="SUPFAM" id="SSF103506">
    <property type="entry name" value="Mitochondrial carrier"/>
    <property type="match status" value="1"/>
</dbReference>
<dbReference type="GO" id="GO:0031966">
    <property type="term" value="C:mitochondrial membrane"/>
    <property type="evidence" value="ECO:0007669"/>
    <property type="project" value="UniProtKB-SubCell"/>
</dbReference>
<dbReference type="InterPro" id="IPR002067">
    <property type="entry name" value="MCP"/>
</dbReference>
<evidence type="ECO:0000256" key="4">
    <source>
        <dbReference type="ARBA" id="ARBA00022448"/>
    </source>
</evidence>
<feature type="compositionally biased region" description="Polar residues" evidence="13">
    <location>
        <begin position="1298"/>
        <end position="1308"/>
    </location>
</feature>
<evidence type="ECO:0000256" key="11">
    <source>
        <dbReference type="ARBA" id="ARBA00055350"/>
    </source>
</evidence>
<dbReference type="Proteomes" id="UP000604825">
    <property type="component" value="Unassembled WGS sequence"/>
</dbReference>
<dbReference type="SMART" id="SM00389">
    <property type="entry name" value="HOX"/>
    <property type="match status" value="1"/>
</dbReference>
<feature type="region of interest" description="Disordered" evidence="13">
    <location>
        <begin position="1298"/>
        <end position="1326"/>
    </location>
</feature>
<comment type="caution">
    <text evidence="15">The sequence shown here is derived from an EMBL/GenBank/DDBJ whole genome shotgun (WGS) entry which is preliminary data.</text>
</comment>
<dbReference type="PANTHER" id="PTHR33400:SF6">
    <property type="entry name" value="HOMEOBOX PROTEIN LUMINIDEPENDENS"/>
    <property type="match status" value="1"/>
</dbReference>
<keyword evidence="9" id="KW-0496">Mitochondrion</keyword>
<feature type="compositionally biased region" description="Low complexity" evidence="13">
    <location>
        <begin position="1376"/>
        <end position="1385"/>
    </location>
</feature>
<comment type="subcellular location">
    <subcellularLocation>
        <location evidence="2">Mitochondrion membrane</location>
        <topology evidence="2">Multi-pass membrane protein</topology>
    </subcellularLocation>
    <subcellularLocation>
        <location evidence="1">Nucleus</location>
    </subcellularLocation>
</comment>
<evidence type="ECO:0000256" key="7">
    <source>
        <dbReference type="ARBA" id="ARBA00022989"/>
    </source>
</evidence>
<dbReference type="GO" id="GO:0005634">
    <property type="term" value="C:nucleus"/>
    <property type="evidence" value="ECO:0007669"/>
    <property type="project" value="UniProtKB-SubCell"/>
</dbReference>
<feature type="compositionally biased region" description="Low complexity" evidence="13">
    <location>
        <begin position="862"/>
        <end position="875"/>
    </location>
</feature>
<evidence type="ECO:0000256" key="1">
    <source>
        <dbReference type="ARBA" id="ARBA00004123"/>
    </source>
</evidence>
<comment type="function">
    <text evidence="11">Mitochondrial transporter that mediates uptake of thiamine diphosphate (ThDP) into mitochondria.</text>
</comment>
<organism evidence="15 16">
    <name type="scientific">Miscanthus lutarioriparius</name>
    <dbReference type="NCBI Taxonomy" id="422564"/>
    <lineage>
        <taxon>Eukaryota</taxon>
        <taxon>Viridiplantae</taxon>
        <taxon>Streptophyta</taxon>
        <taxon>Embryophyta</taxon>
        <taxon>Tracheophyta</taxon>
        <taxon>Spermatophyta</taxon>
        <taxon>Magnoliopsida</taxon>
        <taxon>Liliopsida</taxon>
        <taxon>Poales</taxon>
        <taxon>Poaceae</taxon>
        <taxon>PACMAD clade</taxon>
        <taxon>Panicoideae</taxon>
        <taxon>Andropogonodae</taxon>
        <taxon>Andropogoneae</taxon>
        <taxon>Saccharinae</taxon>
        <taxon>Miscanthus</taxon>
    </lineage>
</organism>
<dbReference type="GO" id="GO:0090422">
    <property type="term" value="F:thiamine pyrophosphate transmembrane transporter activity"/>
    <property type="evidence" value="ECO:0007669"/>
    <property type="project" value="UniProtKB-ARBA"/>
</dbReference>
<keyword evidence="6" id="KW-0677">Repeat</keyword>
<dbReference type="InterPro" id="IPR023395">
    <property type="entry name" value="MCP_dom_sf"/>
</dbReference>
<feature type="region of interest" description="Disordered" evidence="13">
    <location>
        <begin position="826"/>
        <end position="880"/>
    </location>
</feature>
<accession>A0A811NV16</accession>
<dbReference type="InterPro" id="IPR018108">
    <property type="entry name" value="MCP_transmembrane"/>
</dbReference>
<protein>
    <recommendedName>
        <fullName evidence="14">Homeobox domain-containing protein</fullName>
    </recommendedName>
</protein>
<sequence>MGSGEEPSQMRRALVDSLAGAISGGISRTVTSPLDVIKIRFQVQLEPTTSWGILRRDVYGPSKYTGLLQATKDILREEGLPGFWRGNVPALLMYMPYTAIQFTVLHKLKTFASGSSRTEDHLHLSPYLSYVSGALAGCAATLGSYPFDLLRTILASQGEPKVYPNMRSAFVDIIKTRGVQGLYSGLSPTLVEIIPYAGLQFGSYDTFKRSMMTWNRYKYSHLNLGSEDDSVSSFQLFLCGFAAGTFSKAACHPLDVVKKRFQIEGLKRHPRYGARIESSTYKGMYHALKEIVAKEGFGGLYKGLFPSLVKSAPAGAVTFVAYEYISDCSIGSCSPYEVWEPAKINWMIHAPHRRADSPSQPLRRIGQRRRRQPDAQPPVGAMELVPVKPAAGALVEVGSGSVAGAGSIPAMVAAQQKLLHEQVDQLQRLVVAQCRLTGVNPLAQEMAAGALSIKIGKRPRDLLNPKAVKYMQSLFALKDTLGKKETREISLLCGVTVTQVREFFTIQKSRVRRFVRLSQEKALRIETPKEQDNAYSINTELIPLDIEAQAEVIEPLSTLEPVVLHSSLQPTDVPQVSLQSLELQQSDLQHMEVFQNSLQQTEAQQNFAAPMMPSGTMVMQPTDAKISSDSVRKEIKQEEVHPGVESEDKKFLESIFALMQKEETFSGQVKLMEWILQINNVTVLSRFVTMGGLTIMSTWLSQAAIEEQTSVIHVIFKVLLHLPLHKALPVHMSVVLQTINRLRFYRTQDISSRARNLLSRLSKVLVRIQSLKKPQKDLICKQRISEILRDESWKSEVDITEEILALTDGANESRKPEPRKTPMLLTASADEANKRSSVQKNSKQKRKVQLVEHPNKKAVGKNANSVRNTSTNNSRPLSADDIQKAKMRAMFMQEKYGKIDTNKASDKPQAMDTQKTAGLVNSNASPMPTSPHTSAARPVDPSPSTSKQSTDSSQPDNTEISGGLKLNIGSQNNVIEKLDSKRVLWQIPPAVWIDPSWSVGAGDNSKEVEVQTQRNRREKETFYASQKDIPMNPKDPWDLEMDFDDSLTPEIPIDQVPDVDAMETDSVRAAPNAVAPVKDKQIESTSSASGAVADGAGADTDYELLTVLLKNPELVFALTSNNKGENMPNEQTIALLDTLKQTGLSLSELVNSLGNGAGFPKEPEPEAEPLPASLPSPTPPDRTSTAVWRPEHPMQVRAPNLQQPCLSPPIANAMQQSFSNVVSSLPSQPYASVSVLPAQIQANTPSLPQLAVSVNPPIQHVSPVNNHPNRALVNQHNQQYALLSDPVATPLHQQAAVSKSTHGLQSIPNPAVARSSLPEPNASYTTLPWQSSAADITHTGRNAAADPWAARTTNNSYNTASANTVPFANQNAYSDQSSHSAYSSYGPAPVSSHSVLPGHGHDRNGYSRPPVAKYQSMVQDSHRRHSRSPDPGVVRDYGGAQGYNQQSRTHWSAGQGQQSYNPDPSRQWSSSQAHQGYTPAESSRQWSTAHQSYAPEPSRQGISERQGYSVEPSRPWNQQGQNPEASRQWNRGKQDPYYNPSGGRRSYDQHRRR</sequence>
<feature type="compositionally biased region" description="Polar residues" evidence="13">
    <location>
        <begin position="919"/>
        <end position="933"/>
    </location>
</feature>
<feature type="region of interest" description="Disordered" evidence="13">
    <location>
        <begin position="1155"/>
        <end position="1186"/>
    </location>
</feature>
<proteinExistence type="inferred from homology"/>
<feature type="repeat" description="Solcar" evidence="12">
    <location>
        <begin position="124"/>
        <end position="210"/>
    </location>
</feature>
<dbReference type="FunFam" id="1.50.40.10:FF:000011">
    <property type="entry name" value="Mitochondrial thiamine pyrophosphate carrier 1"/>
    <property type="match status" value="1"/>
</dbReference>
<evidence type="ECO:0000256" key="6">
    <source>
        <dbReference type="ARBA" id="ARBA00022737"/>
    </source>
</evidence>
<dbReference type="PANTHER" id="PTHR33400">
    <property type="entry name" value="ZINC FINGER CCCH DOMAIN-CONTAINING PROTEIN 6-RELATED"/>
    <property type="match status" value="1"/>
</dbReference>
<evidence type="ECO:0000256" key="8">
    <source>
        <dbReference type="ARBA" id="ARBA00023125"/>
    </source>
</evidence>
<evidence type="ECO:0000256" key="2">
    <source>
        <dbReference type="ARBA" id="ARBA00004225"/>
    </source>
</evidence>
<dbReference type="OrthoDB" id="1920276at2759"/>
<evidence type="ECO:0000259" key="14">
    <source>
        <dbReference type="SMART" id="SM00389"/>
    </source>
</evidence>
<keyword evidence="16" id="KW-1185">Reference proteome</keyword>
<keyword evidence="5 12" id="KW-0812">Transmembrane</keyword>
<evidence type="ECO:0000313" key="15">
    <source>
        <dbReference type="EMBL" id="CAD6235056.1"/>
    </source>
</evidence>
<keyword evidence="10 12" id="KW-0472">Membrane</keyword>
<dbReference type="PROSITE" id="PS50920">
    <property type="entry name" value="SOLCAR"/>
    <property type="match status" value="3"/>
</dbReference>
<dbReference type="GO" id="GO:0010228">
    <property type="term" value="P:vegetative to reproductive phase transition of meristem"/>
    <property type="evidence" value="ECO:0007669"/>
    <property type="project" value="TreeGrafter"/>
</dbReference>
<dbReference type="GO" id="GO:0003677">
    <property type="term" value="F:DNA binding"/>
    <property type="evidence" value="ECO:0007669"/>
    <property type="project" value="UniProtKB-KW"/>
</dbReference>
<feature type="compositionally biased region" description="Polar residues" evidence="13">
    <location>
        <begin position="1515"/>
        <end position="1531"/>
    </location>
</feature>